<evidence type="ECO:0000256" key="4">
    <source>
        <dbReference type="ARBA" id="ARBA00022980"/>
    </source>
</evidence>
<dbReference type="SUPFAM" id="SSF55658">
    <property type="entry name" value="L9 N-domain-like"/>
    <property type="match status" value="1"/>
</dbReference>
<dbReference type="GO" id="GO:0003735">
    <property type="term" value="F:structural constituent of ribosome"/>
    <property type="evidence" value="ECO:0007669"/>
    <property type="project" value="InterPro"/>
</dbReference>
<keyword evidence="4 7" id="KW-0689">Ribosomal protein</keyword>
<evidence type="ECO:0000256" key="2">
    <source>
        <dbReference type="ARBA" id="ARBA00022730"/>
    </source>
</evidence>
<dbReference type="InterPro" id="IPR009027">
    <property type="entry name" value="Ribosomal_bL9/RNase_H1_N"/>
</dbReference>
<evidence type="ECO:0000313" key="12">
    <source>
        <dbReference type="Proteomes" id="UP000177740"/>
    </source>
</evidence>
<gene>
    <name evidence="7" type="primary">rplI</name>
    <name evidence="11" type="ORF">A2365_02000</name>
</gene>
<evidence type="ECO:0000259" key="10">
    <source>
        <dbReference type="Pfam" id="PF03948"/>
    </source>
</evidence>
<keyword evidence="5 7" id="KW-0687">Ribonucleoprotein</keyword>
<dbReference type="InterPro" id="IPR036935">
    <property type="entry name" value="Ribosomal_bL9_N_sf"/>
</dbReference>
<evidence type="ECO:0000256" key="8">
    <source>
        <dbReference type="SAM" id="Coils"/>
    </source>
</evidence>
<dbReference type="Proteomes" id="UP000177740">
    <property type="component" value="Unassembled WGS sequence"/>
</dbReference>
<evidence type="ECO:0000256" key="1">
    <source>
        <dbReference type="ARBA" id="ARBA00010605"/>
    </source>
</evidence>
<dbReference type="InterPro" id="IPR020069">
    <property type="entry name" value="Ribosomal_bL9_C"/>
</dbReference>
<organism evidence="11 12">
    <name type="scientific">Candidatus Nealsonbacteria bacterium RIFOXYB1_FULL_40_15</name>
    <dbReference type="NCBI Taxonomy" id="1801677"/>
    <lineage>
        <taxon>Bacteria</taxon>
        <taxon>Candidatus Nealsoniibacteriota</taxon>
    </lineage>
</organism>
<dbReference type="Pfam" id="PF03948">
    <property type="entry name" value="Ribosomal_L9_C"/>
    <property type="match status" value="1"/>
</dbReference>
<evidence type="ECO:0000313" key="11">
    <source>
        <dbReference type="EMBL" id="OGZ27618.1"/>
    </source>
</evidence>
<protein>
    <recommendedName>
        <fullName evidence="6 7">Large ribosomal subunit protein bL9</fullName>
    </recommendedName>
</protein>
<evidence type="ECO:0000259" key="9">
    <source>
        <dbReference type="Pfam" id="PF01281"/>
    </source>
</evidence>
<dbReference type="InterPro" id="IPR020594">
    <property type="entry name" value="Ribosomal_bL9_bac/chp"/>
</dbReference>
<dbReference type="GO" id="GO:1990904">
    <property type="term" value="C:ribonucleoprotein complex"/>
    <property type="evidence" value="ECO:0007669"/>
    <property type="project" value="UniProtKB-KW"/>
</dbReference>
<feature type="domain" description="Ribosomal protein L9" evidence="9">
    <location>
        <begin position="1"/>
        <end position="45"/>
    </location>
</feature>
<comment type="function">
    <text evidence="7">Binds to the 23S rRNA.</text>
</comment>
<reference evidence="11 12" key="1">
    <citation type="journal article" date="2016" name="Nat. Commun.">
        <title>Thousands of microbial genomes shed light on interconnected biogeochemical processes in an aquifer system.</title>
        <authorList>
            <person name="Anantharaman K."/>
            <person name="Brown C.T."/>
            <person name="Hug L.A."/>
            <person name="Sharon I."/>
            <person name="Castelle C.J."/>
            <person name="Probst A.J."/>
            <person name="Thomas B.C."/>
            <person name="Singh A."/>
            <person name="Wilkins M.J."/>
            <person name="Karaoz U."/>
            <person name="Brodie E.L."/>
            <person name="Williams K.H."/>
            <person name="Hubbard S.S."/>
            <person name="Banfield J.F."/>
        </authorList>
    </citation>
    <scope>NUCLEOTIDE SEQUENCE [LARGE SCALE GENOMIC DNA]</scope>
</reference>
<dbReference type="NCBIfam" id="TIGR00158">
    <property type="entry name" value="L9"/>
    <property type="match status" value="1"/>
</dbReference>
<accession>A0A1G2EQS3</accession>
<keyword evidence="2 7" id="KW-0699">rRNA-binding</keyword>
<dbReference type="GO" id="GO:0005840">
    <property type="term" value="C:ribosome"/>
    <property type="evidence" value="ECO:0007669"/>
    <property type="project" value="UniProtKB-KW"/>
</dbReference>
<evidence type="ECO:0000256" key="7">
    <source>
        <dbReference type="HAMAP-Rule" id="MF_00503"/>
    </source>
</evidence>
<feature type="domain" description="Large ribosomal subunit protein bL9 C-terminal" evidence="10">
    <location>
        <begin position="64"/>
        <end position="145"/>
    </location>
</feature>
<dbReference type="InterPro" id="IPR036791">
    <property type="entry name" value="Ribosomal_bL9_C_sf"/>
</dbReference>
<dbReference type="SUPFAM" id="SSF55653">
    <property type="entry name" value="Ribosomal protein L9 C-domain"/>
    <property type="match status" value="1"/>
</dbReference>
<dbReference type="InterPro" id="IPR000244">
    <property type="entry name" value="Ribosomal_bL9"/>
</dbReference>
<dbReference type="Gene3D" id="3.10.430.100">
    <property type="entry name" value="Ribosomal protein L9, C-terminal domain"/>
    <property type="match status" value="1"/>
</dbReference>
<dbReference type="Gene3D" id="3.40.5.10">
    <property type="entry name" value="Ribosomal protein L9, N-terminal domain"/>
    <property type="match status" value="1"/>
</dbReference>
<keyword evidence="8" id="KW-0175">Coiled coil</keyword>
<evidence type="ECO:0000256" key="6">
    <source>
        <dbReference type="ARBA" id="ARBA00035292"/>
    </source>
</evidence>
<dbReference type="EMBL" id="MHMM01000005">
    <property type="protein sequence ID" value="OGZ27618.1"/>
    <property type="molecule type" value="Genomic_DNA"/>
</dbReference>
<keyword evidence="3 7" id="KW-0694">RNA-binding</keyword>
<dbReference type="InterPro" id="IPR020070">
    <property type="entry name" value="Ribosomal_bL9_N"/>
</dbReference>
<dbReference type="STRING" id="1801677.A2365_02000"/>
<dbReference type="AlphaFoldDB" id="A0A1G2EQS3"/>
<evidence type="ECO:0000256" key="3">
    <source>
        <dbReference type="ARBA" id="ARBA00022884"/>
    </source>
</evidence>
<proteinExistence type="inferred from homology"/>
<dbReference type="GO" id="GO:0006412">
    <property type="term" value="P:translation"/>
    <property type="evidence" value="ECO:0007669"/>
    <property type="project" value="UniProtKB-UniRule"/>
</dbReference>
<comment type="caution">
    <text evidence="11">The sequence shown here is derived from an EMBL/GenBank/DDBJ whole genome shotgun (WGS) entry which is preliminary data.</text>
</comment>
<dbReference type="PANTHER" id="PTHR21368">
    <property type="entry name" value="50S RIBOSOMAL PROTEIN L9"/>
    <property type="match status" value="1"/>
</dbReference>
<feature type="coiled-coil region" evidence="8">
    <location>
        <begin position="48"/>
        <end position="75"/>
    </location>
</feature>
<dbReference type="HAMAP" id="MF_00503">
    <property type="entry name" value="Ribosomal_bL9"/>
    <property type="match status" value="1"/>
</dbReference>
<dbReference type="GO" id="GO:0019843">
    <property type="term" value="F:rRNA binding"/>
    <property type="evidence" value="ECO:0007669"/>
    <property type="project" value="UniProtKB-UniRule"/>
</dbReference>
<evidence type="ECO:0000256" key="5">
    <source>
        <dbReference type="ARBA" id="ARBA00023274"/>
    </source>
</evidence>
<sequence length="149" mass="16866">MKVVLLEDVESIGKKFQIKEVKDGYARNHLIPEGLAKIATKEVVKWAELQMEAKEKSAEEELKKAQEMASQMDGLEVHISAKVGEKEQLFEKIGAQKISEKLKEMGFEVKKSQVIAENPIDQAGEYPIKLRFDHNLETEITVIVTEENA</sequence>
<dbReference type="Pfam" id="PF01281">
    <property type="entry name" value="Ribosomal_L9_N"/>
    <property type="match status" value="1"/>
</dbReference>
<comment type="similarity">
    <text evidence="1 7">Belongs to the bacterial ribosomal protein bL9 family.</text>
</comment>
<name>A0A1G2EQS3_9BACT</name>